<dbReference type="KEGG" id="obg:Verru16b_01854"/>
<dbReference type="GO" id="GO:0044205">
    <property type="term" value="P:'de novo' UMP biosynthetic process"/>
    <property type="evidence" value="ECO:0007669"/>
    <property type="project" value="UniProtKB-UniPathway"/>
</dbReference>
<dbReference type="Proteomes" id="UP000095228">
    <property type="component" value="Chromosome"/>
</dbReference>
<dbReference type="OrthoDB" id="9794954at2"/>
<feature type="domain" description="Dihydroorotate dehydrogenase catalytic" evidence="7">
    <location>
        <begin position="98"/>
        <end position="288"/>
    </location>
</feature>
<evidence type="ECO:0000256" key="6">
    <source>
        <dbReference type="ARBA" id="ARBA00023002"/>
    </source>
</evidence>
<evidence type="ECO:0000259" key="7">
    <source>
        <dbReference type="Pfam" id="PF01180"/>
    </source>
</evidence>
<comment type="pathway">
    <text evidence="2">Pyrimidine metabolism; UMP biosynthesis via de novo pathway.</text>
</comment>
<dbReference type="UniPathway" id="UPA00070"/>
<dbReference type="GO" id="GO:0004159">
    <property type="term" value="F:dihydropyrimidine dehydrogenase (NAD+) activity"/>
    <property type="evidence" value="ECO:0007669"/>
    <property type="project" value="UniProtKB-EC"/>
</dbReference>
<evidence type="ECO:0000313" key="8">
    <source>
        <dbReference type="EMBL" id="AOS44785.1"/>
    </source>
</evidence>
<dbReference type="InterPro" id="IPR013785">
    <property type="entry name" value="Aldolase_TIM"/>
</dbReference>
<protein>
    <submittedName>
        <fullName evidence="8">NAD-dependent dihydropyrimidine dehydrogenase subunit PreA</fullName>
        <ecNumber evidence="8">1.3.1.1</ecNumber>
    </submittedName>
</protein>
<dbReference type="GO" id="GO:0006207">
    <property type="term" value="P:'de novo' pyrimidine nucleobase biosynthetic process"/>
    <property type="evidence" value="ECO:0007669"/>
    <property type="project" value="TreeGrafter"/>
</dbReference>
<accession>A0A1D8AVA2</accession>
<dbReference type="PATRIC" id="fig|1838286.3.peg.1866"/>
<name>A0A1D8AVA2_9BACT</name>
<evidence type="ECO:0000256" key="4">
    <source>
        <dbReference type="ARBA" id="ARBA00022643"/>
    </source>
</evidence>
<dbReference type="SUPFAM" id="SSF51395">
    <property type="entry name" value="FMN-linked oxidoreductases"/>
    <property type="match status" value="1"/>
</dbReference>
<sequence length="331" mass="36720">MNLATNYLGLKLKNPLIVGASPFCDEVDGASRLEDAGAAAIVMRSLFEEQIDHQQRSMSYLLDTNPGEAFSGAREFFPAYTDYPLTPNTYLEQIGHLKSTLKIPVIASLNGHRPGAWTDYAHKLESAGADAIELNLYHLITDPLMSGKQVEDDMIETVHNISSVVKIPVAAKISPYHAAPAQFALALEKAGAKGVVLFNRFYQPDFDLQELDVHPHLTLSDSSELLLRLRWLAVLSPHLKGSLSCSGGVHRAEDIIKALLAGAHTVQLVSQLIKEGPRVLTQLLLGMRRWMEERDFEDIDVLRGRLNLKRCPNPAAHERANYIKVLQSRSR</sequence>
<dbReference type="PIRSF" id="PIRSF000164">
    <property type="entry name" value="DHO_oxidase"/>
    <property type="match status" value="1"/>
</dbReference>
<dbReference type="AlphaFoldDB" id="A0A1D8AVA2"/>
<dbReference type="EMBL" id="CP016094">
    <property type="protein sequence ID" value="AOS44785.1"/>
    <property type="molecule type" value="Genomic_DNA"/>
</dbReference>
<dbReference type="InterPro" id="IPR005720">
    <property type="entry name" value="Dihydroorotate_DH_cat"/>
</dbReference>
<evidence type="ECO:0000256" key="1">
    <source>
        <dbReference type="ARBA" id="ARBA00001917"/>
    </source>
</evidence>
<evidence type="ECO:0000256" key="5">
    <source>
        <dbReference type="ARBA" id="ARBA00022975"/>
    </source>
</evidence>
<dbReference type="InterPro" id="IPR012135">
    <property type="entry name" value="Dihydroorotate_DH_1_2"/>
</dbReference>
<reference evidence="8 9" key="1">
    <citation type="submission" date="2016-06" db="EMBL/GenBank/DDBJ databases">
        <title>Three novel species with peptidoglycan cell walls form the new genus Lacunisphaera gen. nov. in the family Opitutaceae of the verrucomicrobial subdivision 4.</title>
        <authorList>
            <person name="Rast P."/>
            <person name="Gloeckner I."/>
            <person name="Jogler M."/>
            <person name="Boedeker C."/>
            <person name="Jeske O."/>
            <person name="Wiegand S."/>
            <person name="Reinhardt R."/>
            <person name="Schumann P."/>
            <person name="Rohde M."/>
            <person name="Spring S."/>
            <person name="Gloeckner F.O."/>
            <person name="Jogler C."/>
        </authorList>
    </citation>
    <scope>NUCLEOTIDE SEQUENCE [LARGE SCALE GENOMIC DNA]</scope>
    <source>
        <strain evidence="8 9">IG16b</strain>
    </source>
</reference>
<evidence type="ECO:0000256" key="3">
    <source>
        <dbReference type="ARBA" id="ARBA00022630"/>
    </source>
</evidence>
<organism evidence="8 9">
    <name type="scientific">Lacunisphaera limnophila</name>
    <dbReference type="NCBI Taxonomy" id="1838286"/>
    <lineage>
        <taxon>Bacteria</taxon>
        <taxon>Pseudomonadati</taxon>
        <taxon>Verrucomicrobiota</taxon>
        <taxon>Opitutia</taxon>
        <taxon>Opitutales</taxon>
        <taxon>Opitutaceae</taxon>
        <taxon>Lacunisphaera</taxon>
    </lineage>
</organism>
<dbReference type="GO" id="GO:0005737">
    <property type="term" value="C:cytoplasm"/>
    <property type="evidence" value="ECO:0007669"/>
    <property type="project" value="InterPro"/>
</dbReference>
<keyword evidence="6 8" id="KW-0560">Oxidoreductase</keyword>
<dbReference type="STRING" id="1838286.Verru16b_01854"/>
<dbReference type="Pfam" id="PF01180">
    <property type="entry name" value="DHO_dh"/>
    <property type="match status" value="1"/>
</dbReference>
<gene>
    <name evidence="8" type="primary">preA_2</name>
    <name evidence="8" type="ORF">Verru16b_01854</name>
</gene>
<keyword evidence="4" id="KW-0288">FMN</keyword>
<keyword evidence="3" id="KW-0285">Flavoprotein</keyword>
<keyword evidence="9" id="KW-1185">Reference proteome</keyword>
<dbReference type="PANTHER" id="PTHR48109">
    <property type="entry name" value="DIHYDROOROTATE DEHYDROGENASE (QUINONE), MITOCHONDRIAL-RELATED"/>
    <property type="match status" value="1"/>
</dbReference>
<dbReference type="NCBIfam" id="NF005741">
    <property type="entry name" value="PRK07565.1"/>
    <property type="match status" value="1"/>
</dbReference>
<dbReference type="GO" id="GO:0004152">
    <property type="term" value="F:dihydroorotate dehydrogenase activity"/>
    <property type="evidence" value="ECO:0007669"/>
    <property type="project" value="InterPro"/>
</dbReference>
<dbReference type="Gene3D" id="3.20.20.70">
    <property type="entry name" value="Aldolase class I"/>
    <property type="match status" value="1"/>
</dbReference>
<evidence type="ECO:0000256" key="2">
    <source>
        <dbReference type="ARBA" id="ARBA00004725"/>
    </source>
</evidence>
<evidence type="ECO:0000313" key="9">
    <source>
        <dbReference type="Proteomes" id="UP000095228"/>
    </source>
</evidence>
<dbReference type="EC" id="1.3.1.1" evidence="8"/>
<comment type="cofactor">
    <cofactor evidence="1">
        <name>FMN</name>
        <dbReference type="ChEBI" id="CHEBI:58210"/>
    </cofactor>
</comment>
<dbReference type="PANTHER" id="PTHR48109:SF3">
    <property type="entry name" value="SLL0744 PROTEIN"/>
    <property type="match status" value="1"/>
</dbReference>
<proteinExistence type="predicted"/>
<dbReference type="RefSeq" id="WP_069962004.1">
    <property type="nucleotide sequence ID" value="NZ_CP016094.1"/>
</dbReference>
<dbReference type="InterPro" id="IPR050074">
    <property type="entry name" value="DHO_dehydrogenase"/>
</dbReference>
<keyword evidence="5" id="KW-0665">Pyrimidine biosynthesis</keyword>